<evidence type="ECO:0000259" key="6">
    <source>
        <dbReference type="Pfam" id="PF13088"/>
    </source>
</evidence>
<evidence type="ECO:0000256" key="2">
    <source>
        <dbReference type="ARBA" id="ARBA00009348"/>
    </source>
</evidence>
<evidence type="ECO:0000256" key="1">
    <source>
        <dbReference type="ARBA" id="ARBA00000427"/>
    </source>
</evidence>
<dbReference type="CDD" id="cd15482">
    <property type="entry name" value="Sialidase_non-viral"/>
    <property type="match status" value="1"/>
</dbReference>
<feature type="chain" id="PRO_5012308678" description="exo-alpha-sialidase" evidence="5">
    <location>
        <begin position="34"/>
        <end position="419"/>
    </location>
</feature>
<proteinExistence type="inferred from homology"/>
<dbReference type="Gene3D" id="2.120.10.10">
    <property type="match status" value="1"/>
</dbReference>
<dbReference type="SUPFAM" id="SSF50939">
    <property type="entry name" value="Sialidases"/>
    <property type="match status" value="1"/>
</dbReference>
<sequence length="419" mass="44822">MRRRGPRAAAGRLTSAVVLTVAVTGLTAGPAQAVAPSPEGYTLFGGNDILNGVSYDSFRIPAIVSTTPGSLVAFAEGRRNSESDWGDIDLVMKTSADNGATWSGLQPVATGGTDTWGNPTPVYNPNSDPATGGTIWLFAQRTDGTVTSTDQTTWDNREVYGLSKQVGADGVPTGSWTFKNLNSTLKPAGYKWDAIGPGNGIRLTQSGPDRGALVIPAWGRNIYSKDGGTTWQQSALPSRDGVEGTVSERTDGSLYRNDRPGSGSGFQPYRRFLSGTLTGGYTAYQWHDGTHDTLTEPTSGGGCQGSVLRYNFDGRHRLMFLHPSDATNRRKMMISISYDNGATWDEMSRLIPHPTGWGGDDPVEGGYSSMAKTSDYHVAALIEGSKADPSDPSGTGAKEHFIVFHKFNLNWILNGRTEP</sequence>
<feature type="region of interest" description="Disordered" evidence="4">
    <location>
        <begin position="106"/>
        <end position="128"/>
    </location>
</feature>
<feature type="region of interest" description="Disordered" evidence="4">
    <location>
        <begin position="229"/>
        <end position="268"/>
    </location>
</feature>
<feature type="domain" description="Sialidase" evidence="6">
    <location>
        <begin position="69"/>
        <end position="375"/>
    </location>
</feature>
<dbReference type="AlphaFoldDB" id="A0A239F3X6"/>
<evidence type="ECO:0000256" key="4">
    <source>
        <dbReference type="SAM" id="MobiDB-lite"/>
    </source>
</evidence>
<dbReference type="EMBL" id="FZNR01000017">
    <property type="protein sequence ID" value="SNS51535.1"/>
    <property type="molecule type" value="Genomic_DNA"/>
</dbReference>
<dbReference type="PANTHER" id="PTHR10628">
    <property type="entry name" value="SIALIDASE"/>
    <property type="match status" value="1"/>
</dbReference>
<dbReference type="Pfam" id="PF13088">
    <property type="entry name" value="BNR_2"/>
    <property type="match status" value="1"/>
</dbReference>
<dbReference type="InterPro" id="IPR036278">
    <property type="entry name" value="Sialidase_sf"/>
</dbReference>
<dbReference type="OrthoDB" id="7294637at2"/>
<comment type="similarity">
    <text evidence="2">Belongs to the glycosyl hydrolase 33 family.</text>
</comment>
<name>A0A239F3X6_9ACTN</name>
<dbReference type="GO" id="GO:0006689">
    <property type="term" value="P:ganglioside catabolic process"/>
    <property type="evidence" value="ECO:0007669"/>
    <property type="project" value="TreeGrafter"/>
</dbReference>
<dbReference type="RefSeq" id="WP_089297165.1">
    <property type="nucleotide sequence ID" value="NZ_BOMU01000082.1"/>
</dbReference>
<dbReference type="EC" id="3.2.1.18" evidence="3"/>
<keyword evidence="5" id="KW-0732">Signal</keyword>
<dbReference type="GO" id="GO:0016020">
    <property type="term" value="C:membrane"/>
    <property type="evidence" value="ECO:0007669"/>
    <property type="project" value="TreeGrafter"/>
</dbReference>
<dbReference type="InterPro" id="IPR026856">
    <property type="entry name" value="Sialidase_fam"/>
</dbReference>
<accession>A0A239F3X6</accession>
<dbReference type="InterPro" id="IPR011040">
    <property type="entry name" value="Sialidase"/>
</dbReference>
<dbReference type="PANTHER" id="PTHR10628:SF30">
    <property type="entry name" value="EXO-ALPHA-SIALIDASE"/>
    <property type="match status" value="1"/>
</dbReference>
<feature type="compositionally biased region" description="Basic and acidic residues" evidence="4">
    <location>
        <begin position="240"/>
        <end position="259"/>
    </location>
</feature>
<organism evidence="7 8">
    <name type="scientific">Actinoplanes regularis</name>
    <dbReference type="NCBI Taxonomy" id="52697"/>
    <lineage>
        <taxon>Bacteria</taxon>
        <taxon>Bacillati</taxon>
        <taxon>Actinomycetota</taxon>
        <taxon>Actinomycetes</taxon>
        <taxon>Micromonosporales</taxon>
        <taxon>Micromonosporaceae</taxon>
        <taxon>Actinoplanes</taxon>
    </lineage>
</organism>
<evidence type="ECO:0000313" key="7">
    <source>
        <dbReference type="EMBL" id="SNS51535.1"/>
    </source>
</evidence>
<feature type="signal peptide" evidence="5">
    <location>
        <begin position="1"/>
        <end position="33"/>
    </location>
</feature>
<keyword evidence="8" id="KW-1185">Reference proteome</keyword>
<reference evidence="7 8" key="1">
    <citation type="submission" date="2017-06" db="EMBL/GenBank/DDBJ databases">
        <authorList>
            <person name="Kim H.J."/>
            <person name="Triplett B.A."/>
        </authorList>
    </citation>
    <scope>NUCLEOTIDE SEQUENCE [LARGE SCALE GENOMIC DNA]</scope>
    <source>
        <strain evidence="7 8">DSM 43151</strain>
    </source>
</reference>
<gene>
    <name evidence="7" type="ORF">SAMN06264365_11769</name>
</gene>
<dbReference type="GO" id="GO:0009313">
    <property type="term" value="P:oligosaccharide catabolic process"/>
    <property type="evidence" value="ECO:0007669"/>
    <property type="project" value="TreeGrafter"/>
</dbReference>
<dbReference type="Proteomes" id="UP000198415">
    <property type="component" value="Unassembled WGS sequence"/>
</dbReference>
<protein>
    <recommendedName>
        <fullName evidence="3">exo-alpha-sialidase</fullName>
        <ecNumber evidence="3">3.2.1.18</ecNumber>
    </recommendedName>
</protein>
<dbReference type="GO" id="GO:0005737">
    <property type="term" value="C:cytoplasm"/>
    <property type="evidence" value="ECO:0007669"/>
    <property type="project" value="TreeGrafter"/>
</dbReference>
<evidence type="ECO:0000313" key="8">
    <source>
        <dbReference type="Proteomes" id="UP000198415"/>
    </source>
</evidence>
<comment type="catalytic activity">
    <reaction evidence="1">
        <text>Hydrolysis of alpha-(2-&gt;3)-, alpha-(2-&gt;6)-, alpha-(2-&gt;8)- glycosidic linkages of terminal sialic acid residues in oligosaccharides, glycoproteins, glycolipids, colominic acid and synthetic substrates.</text>
        <dbReference type="EC" id="3.2.1.18"/>
    </reaction>
</comment>
<feature type="compositionally biased region" description="Polar residues" evidence="4">
    <location>
        <begin position="112"/>
        <end position="128"/>
    </location>
</feature>
<evidence type="ECO:0000256" key="3">
    <source>
        <dbReference type="ARBA" id="ARBA00012733"/>
    </source>
</evidence>
<evidence type="ECO:0000256" key="5">
    <source>
        <dbReference type="SAM" id="SignalP"/>
    </source>
</evidence>
<dbReference type="GO" id="GO:0004308">
    <property type="term" value="F:exo-alpha-sialidase activity"/>
    <property type="evidence" value="ECO:0007669"/>
    <property type="project" value="UniProtKB-EC"/>
</dbReference>